<accession>A0A6I6JXA2</accession>
<name>A0A6I6JXA2_9BACT</name>
<reference evidence="2 3" key="1">
    <citation type="submission" date="2019-11" db="EMBL/GenBank/DDBJ databases">
        <authorList>
            <person name="Zheng R.K."/>
            <person name="Sun C.M."/>
        </authorList>
    </citation>
    <scope>NUCLEOTIDE SEQUENCE [LARGE SCALE GENOMIC DNA]</scope>
    <source>
        <strain evidence="2 3">WC007</strain>
    </source>
</reference>
<sequence>MKTLQKLLMLLLSLFFVAACSKTDDPVLEDSLLLKSAQPISVTVPFEAHMLGTPILIDFENSDCAQEGNPVHVIAEAEGTATHMGKVHITFEFCAGGEDPEITVPHMTVGPNSLVMTAANGDELFLSTEGGAVIFGRTDEHPENVIDYWKYPYTITGGTGNFEEAEGVIYSDDYDTSLNEQSVHNWYGTIKLIKGKR</sequence>
<dbReference type="AlphaFoldDB" id="A0A6I6JXA2"/>
<evidence type="ECO:0000313" key="2">
    <source>
        <dbReference type="EMBL" id="QGY44762.1"/>
    </source>
</evidence>
<feature type="signal peptide" evidence="1">
    <location>
        <begin position="1"/>
        <end position="18"/>
    </location>
</feature>
<dbReference type="PROSITE" id="PS51257">
    <property type="entry name" value="PROKAR_LIPOPROTEIN"/>
    <property type="match status" value="1"/>
</dbReference>
<evidence type="ECO:0000256" key="1">
    <source>
        <dbReference type="SAM" id="SignalP"/>
    </source>
</evidence>
<organism evidence="2 3">
    <name type="scientific">Maribellus comscasis</name>
    <dbReference type="NCBI Taxonomy" id="2681766"/>
    <lineage>
        <taxon>Bacteria</taxon>
        <taxon>Pseudomonadati</taxon>
        <taxon>Bacteroidota</taxon>
        <taxon>Bacteroidia</taxon>
        <taxon>Marinilabiliales</taxon>
        <taxon>Prolixibacteraceae</taxon>
        <taxon>Maribellus</taxon>
    </lineage>
</organism>
<dbReference type="EMBL" id="CP046401">
    <property type="protein sequence ID" value="QGY44762.1"/>
    <property type="molecule type" value="Genomic_DNA"/>
</dbReference>
<dbReference type="Proteomes" id="UP000428260">
    <property type="component" value="Chromosome"/>
</dbReference>
<dbReference type="RefSeq" id="WP_158867380.1">
    <property type="nucleotide sequence ID" value="NZ_CP046401.1"/>
</dbReference>
<dbReference type="KEGG" id="mcos:GM418_14120"/>
<keyword evidence="3" id="KW-1185">Reference proteome</keyword>
<gene>
    <name evidence="2" type="ORF">GM418_14120</name>
</gene>
<proteinExistence type="predicted"/>
<protein>
    <submittedName>
        <fullName evidence="2">Uncharacterized protein</fullName>
    </submittedName>
</protein>
<feature type="chain" id="PRO_5026350439" evidence="1">
    <location>
        <begin position="19"/>
        <end position="197"/>
    </location>
</feature>
<keyword evidence="1" id="KW-0732">Signal</keyword>
<evidence type="ECO:0000313" key="3">
    <source>
        <dbReference type="Proteomes" id="UP000428260"/>
    </source>
</evidence>